<dbReference type="Proteomes" id="UP000325004">
    <property type="component" value="Chromosome"/>
</dbReference>
<accession>A0A5C0UEM0</accession>
<dbReference type="EMBL" id="CP043316">
    <property type="protein sequence ID" value="QEK38498.1"/>
    <property type="molecule type" value="Genomic_DNA"/>
</dbReference>
<dbReference type="InterPro" id="IPR009003">
    <property type="entry name" value="Peptidase_S1_PA"/>
</dbReference>
<dbReference type="KEGG" id="cpri:FZC34_01065"/>
<dbReference type="Gene3D" id="2.40.10.120">
    <property type="match status" value="1"/>
</dbReference>
<dbReference type="InterPro" id="IPR036034">
    <property type="entry name" value="PDZ_sf"/>
</dbReference>
<dbReference type="SUPFAM" id="SSF50156">
    <property type="entry name" value="PDZ domain-like"/>
    <property type="match status" value="1"/>
</dbReference>
<dbReference type="RefSeq" id="WP_148971614.1">
    <property type="nucleotide sequence ID" value="NZ_CP043316.1"/>
</dbReference>
<keyword evidence="2" id="KW-1185">Reference proteome</keyword>
<dbReference type="Gene3D" id="2.30.42.10">
    <property type="match status" value="1"/>
</dbReference>
<name>A0A5C0UEM0_9PROT</name>
<dbReference type="SUPFAM" id="SSF50494">
    <property type="entry name" value="Trypsin-like serine proteases"/>
    <property type="match status" value="1"/>
</dbReference>
<dbReference type="OrthoDB" id="9792183at2"/>
<proteinExistence type="predicted"/>
<organism evidence="1 2">
    <name type="scientific">Candidatus Cytomitobacter primus</name>
    <dbReference type="NCBI Taxonomy" id="2066024"/>
    <lineage>
        <taxon>Bacteria</taxon>
        <taxon>Pseudomonadati</taxon>
        <taxon>Pseudomonadota</taxon>
        <taxon>Alphaproteobacteria</taxon>
        <taxon>Holosporales</taxon>
        <taxon>Holosporaceae</taxon>
        <taxon>Candidatus Cytomitobacter</taxon>
    </lineage>
</organism>
<evidence type="ECO:0008006" key="3">
    <source>
        <dbReference type="Google" id="ProtNLM"/>
    </source>
</evidence>
<dbReference type="AlphaFoldDB" id="A0A5C0UEM0"/>
<protein>
    <recommendedName>
        <fullName evidence="3">PDZ domain-containing protein</fullName>
    </recommendedName>
</protein>
<evidence type="ECO:0000313" key="1">
    <source>
        <dbReference type="EMBL" id="QEK38498.1"/>
    </source>
</evidence>
<evidence type="ECO:0000313" key="2">
    <source>
        <dbReference type="Proteomes" id="UP000325004"/>
    </source>
</evidence>
<sequence length="435" mass="49379">MYNKIFLFLMMSMYVDANNKTVEKNNDAIKSAVIKQSNISDHIVRLIVQSNYYPNDYNVAKNDETNRKALKNMVENHHFTGIIFDNYIITDLNSIQSKQNIYMMRNGKRILLEKVGYDENTSVAVFKINAKINIKYNKFASPKLGDNIKIMGSNSVFGAMVSQSISNTAFLIDRKLPQHIYGGAVVNNKNELLGMIISNKEEYQQKAIAINALKNIISQIIKYGRVIKAFHGMQIENGIIISVEKNSPAQAAGLTEGFIIKKVNDKLVSKNADLDKYKPGEILKINFEFTDHNGIKHAPETRLVLSENVSLSEPITNYHIKLDAYVFMNGNNSAYLQGIENTPQELQEYAMKSVQKLPRMFNKYKTEAEMLSGILVLDTENNSVLKYGDIIKLINHEPATMLRLHSNYTSLRTKQRNTLTLSVIRNGKLIQIPIK</sequence>
<gene>
    <name evidence="1" type="ORF">FZC34_01065</name>
</gene>
<reference evidence="1 2" key="1">
    <citation type="submission" date="2019-08" db="EMBL/GenBank/DDBJ databases">
        <title>Highly reduced genomes of protist endosymbionts show evolutionary convergence.</title>
        <authorList>
            <person name="George E."/>
            <person name="Husnik F."/>
            <person name="Tashyreva D."/>
            <person name="Prokopchuk G."/>
            <person name="Horak A."/>
            <person name="Kwong W.K."/>
            <person name="Lukes J."/>
            <person name="Keeling P.J."/>
        </authorList>
    </citation>
    <scope>NUCLEOTIDE SEQUENCE [LARGE SCALE GENOMIC DNA]</scope>
    <source>
        <strain evidence="1">1604LC</strain>
    </source>
</reference>